<name>A0A8T1SAM1_CHESE</name>
<reference evidence="5 6" key="1">
    <citation type="journal article" date="2020" name="G3 (Bethesda)">
        <title>Draft Genome of the Common Snapping Turtle, Chelydra serpentina, a Model for Phenotypic Plasticity in Reptiles.</title>
        <authorList>
            <person name="Das D."/>
            <person name="Singh S.K."/>
            <person name="Bierstedt J."/>
            <person name="Erickson A."/>
            <person name="Galli G.L.J."/>
            <person name="Crossley D.A. 2nd"/>
            <person name="Rhen T."/>
        </authorList>
    </citation>
    <scope>NUCLEOTIDE SEQUENCE [LARGE SCALE GENOMIC DNA]</scope>
    <source>
        <strain evidence="5">KW</strain>
    </source>
</reference>
<dbReference type="GO" id="GO:0043065">
    <property type="term" value="P:positive regulation of apoptotic process"/>
    <property type="evidence" value="ECO:0007669"/>
    <property type="project" value="TreeGrafter"/>
</dbReference>
<organism evidence="5 6">
    <name type="scientific">Chelydra serpentina</name>
    <name type="common">Snapping turtle</name>
    <name type="synonym">Testudo serpentina</name>
    <dbReference type="NCBI Taxonomy" id="8475"/>
    <lineage>
        <taxon>Eukaryota</taxon>
        <taxon>Metazoa</taxon>
        <taxon>Chordata</taxon>
        <taxon>Craniata</taxon>
        <taxon>Vertebrata</taxon>
        <taxon>Euteleostomi</taxon>
        <taxon>Archelosauria</taxon>
        <taxon>Testudinata</taxon>
        <taxon>Testudines</taxon>
        <taxon>Cryptodira</taxon>
        <taxon>Durocryptodira</taxon>
        <taxon>Americhelydia</taxon>
        <taxon>Chelydroidea</taxon>
        <taxon>Chelydridae</taxon>
        <taxon>Chelydra</taxon>
    </lineage>
</organism>
<comment type="subcellular location">
    <subcellularLocation>
        <location evidence="1">Nucleus</location>
    </subcellularLocation>
</comment>
<evidence type="ECO:0000256" key="1">
    <source>
        <dbReference type="ARBA" id="ARBA00004123"/>
    </source>
</evidence>
<feature type="domain" description="INO80 complex subunit F" evidence="4">
    <location>
        <begin position="96"/>
        <end position="141"/>
    </location>
</feature>
<comment type="caution">
    <text evidence="5">The sequence shown here is derived from an EMBL/GenBank/DDBJ whole genome shotgun (WGS) entry which is preliminary data.</text>
</comment>
<dbReference type="PANTHER" id="PTHR35084">
    <property type="entry name" value="TCF3 FUSION PARTNER"/>
    <property type="match status" value="1"/>
</dbReference>
<dbReference type="GO" id="GO:0031011">
    <property type="term" value="C:Ino80 complex"/>
    <property type="evidence" value="ECO:0007669"/>
    <property type="project" value="TreeGrafter"/>
</dbReference>
<dbReference type="PANTHER" id="PTHR35084:SF1">
    <property type="entry name" value="TCF3 FUSION PARTNER"/>
    <property type="match status" value="1"/>
</dbReference>
<feature type="compositionally biased region" description="Pro residues" evidence="3">
    <location>
        <begin position="186"/>
        <end position="197"/>
    </location>
</feature>
<protein>
    <submittedName>
        <fullName evidence="5">TCF3 fusion partner</fullName>
    </submittedName>
</protein>
<sequence length="282" mass="31906">EGRSQLSAWWGRPRFPPFPSPHLIAALTHSAMAGVGFEEFSVPPGSELALPPLFGGNILESELETEVEFVDGGLSGDNLQDEEEEESQQRQRELGRRKIQALGRRCKEIEQVNERVLNRLHHVQKITRRLKQERRFLMRVLDSYGDDYRQSQLTIVLEDEGSPSTEAPTPGNTENEPPEKETPRRFPGPLPAGPEPKSPSQAETPTGKKRRRHGREDKEQRGRRLAPALLPMDDFPAQLKEEDEFPCDQDAVLGSSWPLTRPRDKLLHYPKFSSPGACSDFD</sequence>
<dbReference type="OrthoDB" id="10070927at2759"/>
<evidence type="ECO:0000313" key="6">
    <source>
        <dbReference type="Proteomes" id="UP000765507"/>
    </source>
</evidence>
<dbReference type="Proteomes" id="UP000765507">
    <property type="component" value="Unassembled WGS sequence"/>
</dbReference>
<dbReference type="EMBL" id="JAHGAV010000356">
    <property type="protein sequence ID" value="KAG6925940.1"/>
    <property type="molecule type" value="Genomic_DNA"/>
</dbReference>
<feature type="compositionally biased region" description="Low complexity" evidence="3">
    <location>
        <begin position="165"/>
        <end position="175"/>
    </location>
</feature>
<evidence type="ECO:0000313" key="5">
    <source>
        <dbReference type="EMBL" id="KAG6925940.1"/>
    </source>
</evidence>
<evidence type="ECO:0000256" key="2">
    <source>
        <dbReference type="ARBA" id="ARBA00023242"/>
    </source>
</evidence>
<feature type="region of interest" description="Disordered" evidence="3">
    <location>
        <begin position="72"/>
        <end position="95"/>
    </location>
</feature>
<keyword evidence="2" id="KW-0539">Nucleus</keyword>
<dbReference type="GO" id="GO:0003677">
    <property type="term" value="F:DNA binding"/>
    <property type="evidence" value="ECO:0007669"/>
    <property type="project" value="TreeGrafter"/>
</dbReference>
<dbReference type="InterPro" id="IPR056513">
    <property type="entry name" value="INO80F"/>
</dbReference>
<gene>
    <name evidence="5" type="primary">TFPT</name>
    <name evidence="5" type="ORF">G0U57_013116</name>
</gene>
<proteinExistence type="predicted"/>
<evidence type="ECO:0000259" key="4">
    <source>
        <dbReference type="Pfam" id="PF24245"/>
    </source>
</evidence>
<dbReference type="GO" id="GO:0097190">
    <property type="term" value="P:apoptotic signaling pathway"/>
    <property type="evidence" value="ECO:0007669"/>
    <property type="project" value="TreeGrafter"/>
</dbReference>
<feature type="non-terminal residue" evidence="5">
    <location>
        <position position="1"/>
    </location>
</feature>
<dbReference type="AlphaFoldDB" id="A0A8T1SAM1"/>
<evidence type="ECO:0000256" key="3">
    <source>
        <dbReference type="SAM" id="MobiDB-lite"/>
    </source>
</evidence>
<accession>A0A8T1SAM1</accession>
<dbReference type="InterPro" id="IPR033555">
    <property type="entry name" value="TFPT"/>
</dbReference>
<feature type="region of interest" description="Disordered" evidence="3">
    <location>
        <begin position="251"/>
        <end position="282"/>
    </location>
</feature>
<keyword evidence="6" id="KW-1185">Reference proteome</keyword>
<dbReference type="Pfam" id="PF24245">
    <property type="entry name" value="INO80F"/>
    <property type="match status" value="1"/>
</dbReference>
<feature type="region of interest" description="Disordered" evidence="3">
    <location>
        <begin position="155"/>
        <end position="231"/>
    </location>
</feature>